<dbReference type="SUPFAM" id="SSF52172">
    <property type="entry name" value="CheY-like"/>
    <property type="match status" value="1"/>
</dbReference>
<reference evidence="8 9" key="1">
    <citation type="journal article" date="2011" name="J. Bacteriol.">
        <title>Draft genome sequence of the anoxygenic filamentous phototrophic bacterium Oscillochloris trichoides subsp. DG-6.</title>
        <authorList>
            <person name="Kuznetsov B.B."/>
            <person name="Ivanovsky R.N."/>
            <person name="Keppen O.I."/>
            <person name="Sukhacheva M.V."/>
            <person name="Bumazhkin B.K."/>
            <person name="Patutina E.O."/>
            <person name="Beletsky A.V."/>
            <person name="Mardanov A.V."/>
            <person name="Baslerov R.V."/>
            <person name="Panteleeva A.N."/>
            <person name="Kolganova T.V."/>
            <person name="Ravin N.V."/>
            <person name="Skryabin K.G."/>
        </authorList>
    </citation>
    <scope>NUCLEOTIDE SEQUENCE [LARGE SCALE GENOMIC DNA]</scope>
    <source>
        <strain evidence="8 9">DG-6</strain>
    </source>
</reference>
<keyword evidence="3" id="KW-0805">Transcription regulation</keyword>
<organism evidence="8 9">
    <name type="scientific">Oscillochloris trichoides DG-6</name>
    <dbReference type="NCBI Taxonomy" id="765420"/>
    <lineage>
        <taxon>Bacteria</taxon>
        <taxon>Bacillati</taxon>
        <taxon>Chloroflexota</taxon>
        <taxon>Chloroflexia</taxon>
        <taxon>Chloroflexales</taxon>
        <taxon>Chloroflexineae</taxon>
        <taxon>Oscillochloridaceae</taxon>
        <taxon>Oscillochloris</taxon>
    </lineage>
</organism>
<dbReference type="Gene3D" id="6.10.250.690">
    <property type="match status" value="1"/>
</dbReference>
<keyword evidence="1" id="KW-0597">Phosphoprotein</keyword>
<evidence type="ECO:0000259" key="7">
    <source>
        <dbReference type="PROSITE" id="PS50110"/>
    </source>
</evidence>
<comment type="caution">
    <text evidence="8">The sequence shown here is derived from an EMBL/GenBank/DDBJ whole genome shotgun (WGS) entry which is preliminary data.</text>
</comment>
<dbReference type="PANTHER" id="PTHR48111">
    <property type="entry name" value="REGULATOR OF RPOS"/>
    <property type="match status" value="1"/>
</dbReference>
<dbReference type="PROSITE" id="PS50110">
    <property type="entry name" value="RESPONSE_REGULATORY"/>
    <property type="match status" value="1"/>
</dbReference>
<dbReference type="eggNOG" id="COG0745">
    <property type="taxonomic scope" value="Bacteria"/>
</dbReference>
<dbReference type="HOGENOM" id="CLU_000445_69_9_0"/>
<evidence type="ECO:0000256" key="3">
    <source>
        <dbReference type="ARBA" id="ARBA00023015"/>
    </source>
</evidence>
<protein>
    <submittedName>
        <fullName evidence="8">Response regulator-like protein</fullName>
    </submittedName>
</protein>
<keyword evidence="2" id="KW-0902">Two-component regulatory system</keyword>
<dbReference type="AlphaFoldDB" id="E1IGW8"/>
<evidence type="ECO:0000256" key="4">
    <source>
        <dbReference type="ARBA" id="ARBA00023125"/>
    </source>
</evidence>
<dbReference type="STRING" id="765420.OSCT_2569"/>
<evidence type="ECO:0000313" key="9">
    <source>
        <dbReference type="Proteomes" id="UP000054010"/>
    </source>
</evidence>
<name>E1IGW8_9CHLR</name>
<sequence length="125" mass="13925">MALAYTILVASLGSRIEEFLVPILIDQGYAVETSIGPTATLESVGPQIDLLLVDLPSEHELPAFHDLREQTSTSIIVLGPPRNDPLLVAALELGADDYVQRPFRTDELMARVRAQLRRLQWDRFS</sequence>
<evidence type="ECO:0000256" key="2">
    <source>
        <dbReference type="ARBA" id="ARBA00023012"/>
    </source>
</evidence>
<dbReference type="SMART" id="SM00448">
    <property type="entry name" value="REC"/>
    <property type="match status" value="1"/>
</dbReference>
<dbReference type="GO" id="GO:0000156">
    <property type="term" value="F:phosphorelay response regulator activity"/>
    <property type="evidence" value="ECO:0007669"/>
    <property type="project" value="TreeGrafter"/>
</dbReference>
<dbReference type="OrthoDB" id="161825at2"/>
<dbReference type="Pfam" id="PF00072">
    <property type="entry name" value="Response_reg"/>
    <property type="match status" value="1"/>
</dbReference>
<dbReference type="GO" id="GO:0032993">
    <property type="term" value="C:protein-DNA complex"/>
    <property type="evidence" value="ECO:0007669"/>
    <property type="project" value="TreeGrafter"/>
</dbReference>
<comment type="caution">
    <text evidence="6">Lacks conserved residue(s) required for the propagation of feature annotation.</text>
</comment>
<evidence type="ECO:0000313" key="8">
    <source>
        <dbReference type="EMBL" id="EFO79443.1"/>
    </source>
</evidence>
<dbReference type="EMBL" id="ADVR01000112">
    <property type="protein sequence ID" value="EFO79443.1"/>
    <property type="molecule type" value="Genomic_DNA"/>
</dbReference>
<keyword evidence="9" id="KW-1185">Reference proteome</keyword>
<dbReference type="InterPro" id="IPR001789">
    <property type="entry name" value="Sig_transdc_resp-reg_receiver"/>
</dbReference>
<evidence type="ECO:0000256" key="1">
    <source>
        <dbReference type="ARBA" id="ARBA00022553"/>
    </source>
</evidence>
<dbReference type="InterPro" id="IPR011006">
    <property type="entry name" value="CheY-like_superfamily"/>
</dbReference>
<evidence type="ECO:0000256" key="6">
    <source>
        <dbReference type="PROSITE-ProRule" id="PRU00169"/>
    </source>
</evidence>
<gene>
    <name evidence="8" type="ORF">OSCT_2569</name>
</gene>
<dbReference type="GO" id="GO:0006355">
    <property type="term" value="P:regulation of DNA-templated transcription"/>
    <property type="evidence" value="ECO:0007669"/>
    <property type="project" value="TreeGrafter"/>
</dbReference>
<accession>E1IGW8</accession>
<dbReference type="GO" id="GO:0005829">
    <property type="term" value="C:cytosol"/>
    <property type="evidence" value="ECO:0007669"/>
    <property type="project" value="TreeGrafter"/>
</dbReference>
<dbReference type="InterPro" id="IPR039420">
    <property type="entry name" value="WalR-like"/>
</dbReference>
<dbReference type="Proteomes" id="UP000054010">
    <property type="component" value="Unassembled WGS sequence"/>
</dbReference>
<keyword evidence="5" id="KW-0804">Transcription</keyword>
<keyword evidence="4" id="KW-0238">DNA-binding</keyword>
<dbReference type="GO" id="GO:0000976">
    <property type="term" value="F:transcription cis-regulatory region binding"/>
    <property type="evidence" value="ECO:0007669"/>
    <property type="project" value="TreeGrafter"/>
</dbReference>
<dbReference type="PANTHER" id="PTHR48111:SF21">
    <property type="entry name" value="DNA-BINDING DUAL MASTER TRANSCRIPTIONAL REGULATOR RPAA"/>
    <property type="match status" value="1"/>
</dbReference>
<proteinExistence type="predicted"/>
<feature type="domain" description="Response regulatory" evidence="7">
    <location>
        <begin position="6"/>
        <end position="116"/>
    </location>
</feature>
<evidence type="ECO:0000256" key="5">
    <source>
        <dbReference type="ARBA" id="ARBA00023163"/>
    </source>
</evidence>